<feature type="compositionally biased region" description="Basic residues" evidence="1">
    <location>
        <begin position="141"/>
        <end position="152"/>
    </location>
</feature>
<dbReference type="AlphaFoldDB" id="R7Q726"/>
<dbReference type="RefSeq" id="XP_005713648.1">
    <property type="nucleotide sequence ID" value="XM_005713591.1"/>
</dbReference>
<feature type="compositionally biased region" description="Basic and acidic residues" evidence="1">
    <location>
        <begin position="127"/>
        <end position="140"/>
    </location>
</feature>
<evidence type="ECO:0000313" key="3">
    <source>
        <dbReference type="Proteomes" id="UP000012073"/>
    </source>
</evidence>
<name>R7Q726_CHOCR</name>
<dbReference type="GeneID" id="17321373"/>
<feature type="region of interest" description="Disordered" evidence="1">
    <location>
        <begin position="86"/>
        <end position="195"/>
    </location>
</feature>
<reference evidence="3" key="1">
    <citation type="journal article" date="2013" name="Proc. Natl. Acad. Sci. U.S.A.">
        <title>Genome structure and metabolic features in the red seaweed Chondrus crispus shed light on evolution of the Archaeplastida.</title>
        <authorList>
            <person name="Collen J."/>
            <person name="Porcel B."/>
            <person name="Carre W."/>
            <person name="Ball S.G."/>
            <person name="Chaparro C."/>
            <person name="Tonon T."/>
            <person name="Barbeyron T."/>
            <person name="Michel G."/>
            <person name="Noel B."/>
            <person name="Valentin K."/>
            <person name="Elias M."/>
            <person name="Artiguenave F."/>
            <person name="Arun A."/>
            <person name="Aury J.M."/>
            <person name="Barbosa-Neto J.F."/>
            <person name="Bothwell J.H."/>
            <person name="Bouget F.Y."/>
            <person name="Brillet L."/>
            <person name="Cabello-Hurtado F."/>
            <person name="Capella-Gutierrez S."/>
            <person name="Charrier B."/>
            <person name="Cladiere L."/>
            <person name="Cock J.M."/>
            <person name="Coelho S.M."/>
            <person name="Colleoni C."/>
            <person name="Czjzek M."/>
            <person name="Da Silva C."/>
            <person name="Delage L."/>
            <person name="Denoeud F."/>
            <person name="Deschamps P."/>
            <person name="Dittami S.M."/>
            <person name="Gabaldon T."/>
            <person name="Gachon C.M."/>
            <person name="Groisillier A."/>
            <person name="Herve C."/>
            <person name="Jabbari K."/>
            <person name="Katinka M."/>
            <person name="Kloareg B."/>
            <person name="Kowalczyk N."/>
            <person name="Labadie K."/>
            <person name="Leblanc C."/>
            <person name="Lopez P.J."/>
            <person name="McLachlan D.H."/>
            <person name="Meslet-Cladiere L."/>
            <person name="Moustafa A."/>
            <person name="Nehr Z."/>
            <person name="Nyvall Collen P."/>
            <person name="Panaud O."/>
            <person name="Partensky F."/>
            <person name="Poulain J."/>
            <person name="Rensing S.A."/>
            <person name="Rousvoal S."/>
            <person name="Samson G."/>
            <person name="Symeonidi A."/>
            <person name="Weissenbach J."/>
            <person name="Zambounis A."/>
            <person name="Wincker P."/>
            <person name="Boyen C."/>
        </authorList>
    </citation>
    <scope>NUCLEOTIDE SEQUENCE [LARGE SCALE GENOMIC DNA]</scope>
    <source>
        <strain evidence="3">cv. Stackhouse</strain>
    </source>
</reference>
<dbReference type="Gramene" id="CDF33829">
    <property type="protein sequence ID" value="CDF33829"/>
    <property type="gene ID" value="CHC_T00002536001"/>
</dbReference>
<proteinExistence type="predicted"/>
<protein>
    <submittedName>
        <fullName evidence="2">Uncharacterized protein</fullName>
    </submittedName>
</protein>
<evidence type="ECO:0000313" key="2">
    <source>
        <dbReference type="EMBL" id="CDF33829.1"/>
    </source>
</evidence>
<feature type="compositionally biased region" description="Basic and acidic residues" evidence="1">
    <location>
        <begin position="86"/>
        <end position="115"/>
    </location>
</feature>
<keyword evidence="3" id="KW-1185">Reference proteome</keyword>
<accession>R7Q726</accession>
<organism evidence="2 3">
    <name type="scientific">Chondrus crispus</name>
    <name type="common">Carrageen Irish moss</name>
    <name type="synonym">Polymorpha crispa</name>
    <dbReference type="NCBI Taxonomy" id="2769"/>
    <lineage>
        <taxon>Eukaryota</taxon>
        <taxon>Rhodophyta</taxon>
        <taxon>Florideophyceae</taxon>
        <taxon>Rhodymeniophycidae</taxon>
        <taxon>Gigartinales</taxon>
        <taxon>Gigartinaceae</taxon>
        <taxon>Chondrus</taxon>
    </lineage>
</organism>
<feature type="region of interest" description="Disordered" evidence="1">
    <location>
        <begin position="212"/>
        <end position="255"/>
    </location>
</feature>
<dbReference type="KEGG" id="ccp:CHC_T00002536001"/>
<sequence length="255" mass="29160">MNEKTFSDIKANALSAKDIIISLTAPTAGESIDPVNLQALKQHITSQTTLLNAINNRSDSVNANERVPFTINLDAAVDALKDMKSEVDYKPNNRERCDNSQNKPDKSQPETEEPIKQVGSMMTGSHSNERTRSSSQERCRSTPRRFNNRRDKKGYIPSETGPKRNSYCTACGGKNHWRGDPECPGSDEDDDTRSEDVAQDIRDLRGEINRRRWESSSKKRVRFPYPDKRKSEKLRKRSRRDEEESESEADSYFRD</sequence>
<evidence type="ECO:0000256" key="1">
    <source>
        <dbReference type="SAM" id="MobiDB-lite"/>
    </source>
</evidence>
<dbReference type="EMBL" id="HG001659">
    <property type="protein sequence ID" value="CDF33829.1"/>
    <property type="molecule type" value="Genomic_DNA"/>
</dbReference>
<gene>
    <name evidence="2" type="ORF">CHC_T00002536001</name>
</gene>
<dbReference type="Proteomes" id="UP000012073">
    <property type="component" value="Unassembled WGS sequence"/>
</dbReference>